<evidence type="ECO:0008006" key="4">
    <source>
        <dbReference type="Google" id="ProtNLM"/>
    </source>
</evidence>
<protein>
    <recommendedName>
        <fullName evidence="4">Nef attachable domain protein</fullName>
    </recommendedName>
</protein>
<dbReference type="Proteomes" id="UP000016064">
    <property type="component" value="Unassembled WGS sequence"/>
</dbReference>
<feature type="region of interest" description="Disordered" evidence="1">
    <location>
        <begin position="16"/>
        <end position="38"/>
    </location>
</feature>
<name>A0ABN0N0M2_9CHLA</name>
<proteinExistence type="predicted"/>
<evidence type="ECO:0000256" key="1">
    <source>
        <dbReference type="SAM" id="MobiDB-lite"/>
    </source>
</evidence>
<comment type="caution">
    <text evidence="2">The sequence shown here is derived from an EMBL/GenBank/DDBJ whole genome shotgun (WGS) entry which is preliminary data.</text>
</comment>
<evidence type="ECO:0000313" key="2">
    <source>
        <dbReference type="EMBL" id="EQM63073.1"/>
    </source>
</evidence>
<keyword evidence="3" id="KW-1185">Reference proteome</keyword>
<organism evidence="2 3">
    <name type="scientific">Chlamydia ibidis 10-1398/6</name>
    <dbReference type="NCBI Taxonomy" id="1046581"/>
    <lineage>
        <taxon>Bacteria</taxon>
        <taxon>Pseudomonadati</taxon>
        <taxon>Chlamydiota</taxon>
        <taxon>Chlamydiia</taxon>
        <taxon>Chlamydiales</taxon>
        <taxon>Chlamydiaceae</taxon>
        <taxon>Chlamydia/Chlamydophila group</taxon>
        <taxon>Chlamydia</taxon>
    </lineage>
</organism>
<sequence length="38" mass="4177">MLISTNFLAYEEGFFSNSKGPLIPKANSPSTHPIKNKP</sequence>
<evidence type="ECO:0000313" key="3">
    <source>
        <dbReference type="Proteomes" id="UP000016064"/>
    </source>
</evidence>
<gene>
    <name evidence="2" type="ORF">H359_0072</name>
</gene>
<reference evidence="2 3" key="1">
    <citation type="submission" date="2013-07" db="EMBL/GenBank/DDBJ databases">
        <title>Isolation of a new Chlamydia species from the feral Sacred Ibis (Threskiornis aethiopicus): Chlamydia ibidis.</title>
        <authorList>
            <person name="Vorimore F."/>
            <person name="Hsia R.-C."/>
            <person name="Huot-Creasy H."/>
            <person name="Bastian S."/>
            <person name="Deruyter L."/>
            <person name="Passet A."/>
            <person name="Sachse K."/>
            <person name="Bavoil P."/>
            <person name="Myers G."/>
            <person name="Laroucau K."/>
        </authorList>
    </citation>
    <scope>NUCLEOTIDE SEQUENCE [LARGE SCALE GENOMIC DNA]</scope>
    <source>
        <strain evidence="2 3">10-1398/6</strain>
    </source>
</reference>
<accession>A0ABN0N0M2</accession>
<dbReference type="EMBL" id="APJW01000001">
    <property type="protein sequence ID" value="EQM63073.1"/>
    <property type="molecule type" value="Genomic_DNA"/>
</dbReference>
<feature type="compositionally biased region" description="Polar residues" evidence="1">
    <location>
        <begin position="27"/>
        <end position="38"/>
    </location>
</feature>